<dbReference type="EMBL" id="CAFBLR010000020">
    <property type="protein sequence ID" value="CAB4863619.1"/>
    <property type="molecule type" value="Genomic_DNA"/>
</dbReference>
<name>A0A6J7D598_9ZZZZ</name>
<sequence length="185" mass="19105">MNGCVEVLALDVIERLEVTGGRVSGLGTGDVESDHPVVAPRGGEHRDLEAAGRRAHGAEQHIHGEVGARGTAPEAVHHGLHHLVERQSGLGVQLWCAPHLGVHDTVRCEVLGTLEGHALDGVTVLHHPDGVGEGLEIQDEVVALGATMEPVGKCLHIGGGQVAVAVLGGQFDHGRGAQAAVQMVV</sequence>
<evidence type="ECO:0000313" key="1">
    <source>
        <dbReference type="EMBL" id="CAB4863619.1"/>
    </source>
</evidence>
<protein>
    <submittedName>
        <fullName evidence="1">Unannotated protein</fullName>
    </submittedName>
</protein>
<gene>
    <name evidence="1" type="ORF">UFOPK3417_00362</name>
</gene>
<proteinExistence type="predicted"/>
<dbReference type="AlphaFoldDB" id="A0A6J7D598"/>
<reference evidence="1" key="1">
    <citation type="submission" date="2020-05" db="EMBL/GenBank/DDBJ databases">
        <authorList>
            <person name="Chiriac C."/>
            <person name="Salcher M."/>
            <person name="Ghai R."/>
            <person name="Kavagutti S V."/>
        </authorList>
    </citation>
    <scope>NUCLEOTIDE SEQUENCE</scope>
</reference>
<accession>A0A6J7D598</accession>
<organism evidence="1">
    <name type="scientific">freshwater metagenome</name>
    <dbReference type="NCBI Taxonomy" id="449393"/>
    <lineage>
        <taxon>unclassified sequences</taxon>
        <taxon>metagenomes</taxon>
        <taxon>ecological metagenomes</taxon>
    </lineage>
</organism>